<dbReference type="EMBL" id="UGKR01000003">
    <property type="protein sequence ID" value="STS91624.1"/>
    <property type="molecule type" value="Genomic_DNA"/>
</dbReference>
<dbReference type="EC" id="4.2.2.-" evidence="1"/>
<reference evidence="1 2" key="1">
    <citation type="submission" date="2018-06" db="EMBL/GenBank/DDBJ databases">
        <authorList>
            <consortium name="Pathogen Informatics"/>
            <person name="Doyle S."/>
        </authorList>
    </citation>
    <scope>NUCLEOTIDE SEQUENCE [LARGE SCALE GENOMIC DNA]</scope>
    <source>
        <strain evidence="1 2">NCTC9177</strain>
    </source>
</reference>
<evidence type="ECO:0000313" key="1">
    <source>
        <dbReference type="EMBL" id="STS91624.1"/>
    </source>
</evidence>
<evidence type="ECO:0000313" key="2">
    <source>
        <dbReference type="Proteomes" id="UP000254545"/>
    </source>
</evidence>
<sequence length="55" mass="6281">MPAPCYAPSPSDRQDAIDEINDLDADEFFEHVVKKHPAPQAPRYIWKLQKALDAM</sequence>
<dbReference type="Proteomes" id="UP000254545">
    <property type="component" value="Unassembled WGS sequence"/>
</dbReference>
<protein>
    <submittedName>
        <fullName evidence="1">Membrane-bound lytic murein transglycosylase E</fullName>
        <ecNumber evidence="1">4.2.2.-</ecNumber>
    </submittedName>
</protein>
<dbReference type="AlphaFoldDB" id="A0A7H4MMS4"/>
<comment type="caution">
    <text evidence="1">The sequence shown here is derived from an EMBL/GenBank/DDBJ whole genome shotgun (WGS) entry which is preliminary data.</text>
</comment>
<organism evidence="1 2">
    <name type="scientific">Klebsiella variicola</name>
    <dbReference type="NCBI Taxonomy" id="244366"/>
    <lineage>
        <taxon>Bacteria</taxon>
        <taxon>Pseudomonadati</taxon>
        <taxon>Pseudomonadota</taxon>
        <taxon>Gammaproteobacteria</taxon>
        <taxon>Enterobacterales</taxon>
        <taxon>Enterobacteriaceae</taxon>
        <taxon>Klebsiella/Raoultella group</taxon>
        <taxon>Klebsiella</taxon>
        <taxon>Klebsiella pneumoniae complex</taxon>
    </lineage>
</organism>
<gene>
    <name evidence="1" type="primary">emtA_1</name>
    <name evidence="1" type="ORF">NCTC9177_05536</name>
</gene>
<proteinExistence type="predicted"/>
<keyword evidence="1" id="KW-0456">Lyase</keyword>
<name>A0A7H4MMS4_KLEVA</name>
<accession>A0A7H4MMS4</accession>
<dbReference type="GO" id="GO:0016829">
    <property type="term" value="F:lyase activity"/>
    <property type="evidence" value="ECO:0007669"/>
    <property type="project" value="UniProtKB-KW"/>
</dbReference>